<evidence type="ECO:0000256" key="1">
    <source>
        <dbReference type="ARBA" id="ARBA00022490"/>
    </source>
</evidence>
<dbReference type="Gene3D" id="3.40.50.620">
    <property type="entry name" value="HUPs"/>
    <property type="match status" value="1"/>
</dbReference>
<dbReference type="InterPro" id="IPR014729">
    <property type="entry name" value="Rossmann-like_a/b/a_fold"/>
</dbReference>
<dbReference type="GO" id="GO:0005524">
    <property type="term" value="F:ATP binding"/>
    <property type="evidence" value="ECO:0007669"/>
    <property type="project" value="InterPro"/>
</dbReference>
<dbReference type="PANTHER" id="PTHR37940">
    <property type="entry name" value="LYSINE--TRNA LIGASE"/>
    <property type="match status" value="1"/>
</dbReference>
<sequence>MWWKNIARRIQERTANDTGAVAFGAGFGPSGLPHIGTLCEVLRVNIVKTTFERISGREANLFIISDDMDALRKIPATFPQSRSLVNYLGVPLCDIADPFQQASSLSAGINSRLDKALAPYTLDYQLIENSFLYRSGYYNTTIRKFLLQMDTINQAIASRLGVNRRKSYSIFMPISRFSGRVIEHLVIQSVDLSRGEIVYTIVSAS</sequence>
<dbReference type="GO" id="GO:0006430">
    <property type="term" value="P:lysyl-tRNA aminoacylation"/>
    <property type="evidence" value="ECO:0007669"/>
    <property type="project" value="InterPro"/>
</dbReference>
<dbReference type="GO" id="GO:0005737">
    <property type="term" value="C:cytoplasm"/>
    <property type="evidence" value="ECO:0007669"/>
    <property type="project" value="InterPro"/>
</dbReference>
<accession>A0A0P9LLE4</accession>
<dbReference type="InterPro" id="IPR002904">
    <property type="entry name" value="Lys-tRNA-ligase"/>
</dbReference>
<dbReference type="Pfam" id="PF01921">
    <property type="entry name" value="tRNA-synt_1f"/>
    <property type="match status" value="1"/>
</dbReference>
<evidence type="ECO:0000313" key="2">
    <source>
        <dbReference type="EMBL" id="RMN06746.1"/>
    </source>
</evidence>
<dbReference type="GO" id="GO:0004824">
    <property type="term" value="F:lysine-tRNA ligase activity"/>
    <property type="evidence" value="ECO:0007669"/>
    <property type="project" value="InterPro"/>
</dbReference>
<name>A0A0P9LLE4_9PSED</name>
<dbReference type="Proteomes" id="UP000271468">
    <property type="component" value="Unassembled WGS sequence"/>
</dbReference>
<evidence type="ECO:0000313" key="3">
    <source>
        <dbReference type="Proteomes" id="UP000271468"/>
    </source>
</evidence>
<dbReference type="SUPFAM" id="SSF52374">
    <property type="entry name" value="Nucleotidylyl transferase"/>
    <property type="match status" value="1"/>
</dbReference>
<dbReference type="RefSeq" id="WP_054085903.1">
    <property type="nucleotide sequence ID" value="NZ_LJPZ01000409.1"/>
</dbReference>
<protein>
    <submittedName>
        <fullName evidence="2">Lysyl-tRNA synthetase</fullName>
    </submittedName>
</protein>
<keyword evidence="2" id="KW-0436">Ligase</keyword>
<proteinExistence type="predicted"/>
<dbReference type="EMBL" id="RBOV01000398">
    <property type="protein sequence ID" value="RMN06746.1"/>
    <property type="molecule type" value="Genomic_DNA"/>
</dbReference>
<comment type="caution">
    <text evidence="2">The sequence shown here is derived from an EMBL/GenBank/DDBJ whole genome shotgun (WGS) entry which is preliminary data.</text>
</comment>
<dbReference type="PANTHER" id="PTHR37940:SF1">
    <property type="entry name" value="LYSINE--TRNA LIGASE"/>
    <property type="match status" value="1"/>
</dbReference>
<dbReference type="AlphaFoldDB" id="A0A0P9LLE4"/>
<gene>
    <name evidence="2" type="ORF">ALQ65_03078</name>
</gene>
<keyword evidence="1" id="KW-0963">Cytoplasm</keyword>
<organism evidence="2 3">
    <name type="scientific">Pseudomonas syringae pv. coriandricola</name>
    <dbReference type="NCBI Taxonomy" id="264453"/>
    <lineage>
        <taxon>Bacteria</taxon>
        <taxon>Pseudomonadati</taxon>
        <taxon>Pseudomonadota</taxon>
        <taxon>Gammaproteobacteria</taxon>
        <taxon>Pseudomonadales</taxon>
        <taxon>Pseudomonadaceae</taxon>
        <taxon>Pseudomonas</taxon>
    </lineage>
</organism>
<keyword evidence="2" id="KW-0030">Aminoacyl-tRNA synthetase</keyword>
<reference evidence="2 3" key="1">
    <citation type="submission" date="2018-08" db="EMBL/GenBank/DDBJ databases">
        <title>Recombination of ecologically and evolutionarily significant loci maintains genetic cohesion in the Pseudomonas syringae species complex.</title>
        <authorList>
            <person name="Dillon M."/>
            <person name="Thakur S."/>
            <person name="Almeida R.N.D."/>
            <person name="Weir B.S."/>
            <person name="Guttman D.S."/>
        </authorList>
    </citation>
    <scope>NUCLEOTIDE SEQUENCE [LARGE SCALE GENOMIC DNA]</scope>
    <source>
        <strain evidence="2 3">ICMP 12341</strain>
    </source>
</reference>